<reference evidence="7 8" key="1">
    <citation type="submission" date="2024-10" db="EMBL/GenBank/DDBJ databases">
        <title>The Natural Products Discovery Center: Release of the First 8490 Sequenced Strains for Exploring Actinobacteria Biosynthetic Diversity.</title>
        <authorList>
            <person name="Kalkreuter E."/>
            <person name="Kautsar S.A."/>
            <person name="Yang D."/>
            <person name="Bader C.D."/>
            <person name="Teijaro C.N."/>
            <person name="Fluegel L."/>
            <person name="Davis C.M."/>
            <person name="Simpson J.R."/>
            <person name="Lauterbach L."/>
            <person name="Steele A.D."/>
            <person name="Gui C."/>
            <person name="Meng S."/>
            <person name="Li G."/>
            <person name="Viehrig K."/>
            <person name="Ye F."/>
            <person name="Su P."/>
            <person name="Kiefer A.F."/>
            <person name="Nichols A."/>
            <person name="Cepeda A.J."/>
            <person name="Yan W."/>
            <person name="Fan B."/>
            <person name="Jiang Y."/>
            <person name="Adhikari A."/>
            <person name="Zheng C.-J."/>
            <person name="Schuster L."/>
            <person name="Cowan T.M."/>
            <person name="Smanski M.J."/>
            <person name="Chevrette M.G."/>
            <person name="De Carvalho L.P.S."/>
            <person name="Shen B."/>
        </authorList>
    </citation>
    <scope>NUCLEOTIDE SEQUENCE [LARGE SCALE GENOMIC DNA]</scope>
    <source>
        <strain evidence="7 8">NPDC020568</strain>
    </source>
</reference>
<dbReference type="GeneID" id="93509448"/>
<comment type="similarity">
    <text evidence="2">Belongs to the NAD(P)-dependent epimerase/dehydratase family.</text>
</comment>
<evidence type="ECO:0000256" key="5">
    <source>
        <dbReference type="ARBA" id="ARBA00033067"/>
    </source>
</evidence>
<dbReference type="PANTHER" id="PTHR43725:SF53">
    <property type="entry name" value="UDP-ARABINOSE 4-EPIMERASE 1"/>
    <property type="match status" value="1"/>
</dbReference>
<name>A0ABW7TNM3_9NOCA</name>
<organism evidence="7 8">
    <name type="scientific">Nocardia carnea</name>
    <dbReference type="NCBI Taxonomy" id="37328"/>
    <lineage>
        <taxon>Bacteria</taxon>
        <taxon>Bacillati</taxon>
        <taxon>Actinomycetota</taxon>
        <taxon>Actinomycetes</taxon>
        <taxon>Mycobacteriales</taxon>
        <taxon>Nocardiaceae</taxon>
        <taxon>Nocardia</taxon>
    </lineage>
</organism>
<dbReference type="RefSeq" id="WP_081595301.1">
    <property type="nucleotide sequence ID" value="NZ_JBIRUQ010000004.1"/>
</dbReference>
<evidence type="ECO:0000313" key="7">
    <source>
        <dbReference type="EMBL" id="MFI1462630.1"/>
    </source>
</evidence>
<dbReference type="InterPro" id="IPR036291">
    <property type="entry name" value="NAD(P)-bd_dom_sf"/>
</dbReference>
<feature type="domain" description="NAD-dependent epimerase/dehydratase" evidence="6">
    <location>
        <begin position="3"/>
        <end position="230"/>
    </location>
</feature>
<dbReference type="Proteomes" id="UP001611263">
    <property type="component" value="Unassembled WGS sequence"/>
</dbReference>
<evidence type="ECO:0000313" key="8">
    <source>
        <dbReference type="Proteomes" id="UP001611263"/>
    </source>
</evidence>
<evidence type="ECO:0000256" key="4">
    <source>
        <dbReference type="ARBA" id="ARBA00031367"/>
    </source>
</evidence>
<gene>
    <name evidence="7" type="ORF">ACH4WX_18095</name>
</gene>
<sequence>MRILVTGANGYLGRAVVDRLISAGHEPVAMVRTERTLLPVEVRISDLLDENSLRRALHEIDAVVHLAGLTRARESTVDPLSYFRVNTGGTVALLDAMEDAGVARLVFASTGAVYGTPDHQPMTEELPDAPPHPYAASKLAAELAIEAQVRTGRLSATILRLMNVAGGFDSDPTRLVPRALAAAAEYSKLEVNGDGKAVRDYLHLQDAAAAFGACLEKPPPLGETERYIIGSGHGTSVLDVVSAVENCVGRRVELVHRPPAPEPAVLIGDPSRAMSALSWSPHRSDIHTIVQDAARHRDAATGVTEGSSGP</sequence>
<accession>A0ABW7TNM3</accession>
<evidence type="ECO:0000259" key="6">
    <source>
        <dbReference type="Pfam" id="PF01370"/>
    </source>
</evidence>
<protein>
    <recommendedName>
        <fullName evidence="3">UDP-glucose 4-epimerase</fullName>
    </recommendedName>
    <alternativeName>
        <fullName evidence="5">Galactowaldenase</fullName>
    </alternativeName>
    <alternativeName>
        <fullName evidence="4">UDP-galactose 4-epimerase</fullName>
    </alternativeName>
</protein>
<evidence type="ECO:0000256" key="2">
    <source>
        <dbReference type="ARBA" id="ARBA00007637"/>
    </source>
</evidence>
<dbReference type="SUPFAM" id="SSF51735">
    <property type="entry name" value="NAD(P)-binding Rossmann-fold domains"/>
    <property type="match status" value="1"/>
</dbReference>
<dbReference type="Gene3D" id="3.40.50.720">
    <property type="entry name" value="NAD(P)-binding Rossmann-like Domain"/>
    <property type="match status" value="1"/>
</dbReference>
<keyword evidence="8" id="KW-1185">Reference proteome</keyword>
<comment type="caution">
    <text evidence="7">The sequence shown here is derived from an EMBL/GenBank/DDBJ whole genome shotgun (WGS) entry which is preliminary data.</text>
</comment>
<dbReference type="InterPro" id="IPR001509">
    <property type="entry name" value="Epimerase_deHydtase"/>
</dbReference>
<evidence type="ECO:0000256" key="3">
    <source>
        <dbReference type="ARBA" id="ARBA00018569"/>
    </source>
</evidence>
<proteinExistence type="inferred from homology"/>
<dbReference type="Pfam" id="PF01370">
    <property type="entry name" value="Epimerase"/>
    <property type="match status" value="1"/>
</dbReference>
<evidence type="ECO:0000256" key="1">
    <source>
        <dbReference type="ARBA" id="ARBA00004947"/>
    </source>
</evidence>
<dbReference type="Gene3D" id="3.90.25.10">
    <property type="entry name" value="UDP-galactose 4-epimerase, domain 1"/>
    <property type="match status" value="1"/>
</dbReference>
<dbReference type="EMBL" id="JBIRUQ010000004">
    <property type="protein sequence ID" value="MFI1462630.1"/>
    <property type="molecule type" value="Genomic_DNA"/>
</dbReference>
<comment type="pathway">
    <text evidence="1">Carbohydrate metabolism; galactose metabolism.</text>
</comment>
<dbReference type="PANTHER" id="PTHR43725">
    <property type="entry name" value="UDP-GLUCOSE 4-EPIMERASE"/>
    <property type="match status" value="1"/>
</dbReference>